<organism evidence="3 4">
    <name type="scientific">Henriciella mobilis</name>
    <dbReference type="NCBI Taxonomy" id="2305467"/>
    <lineage>
        <taxon>Bacteria</taxon>
        <taxon>Pseudomonadati</taxon>
        <taxon>Pseudomonadota</taxon>
        <taxon>Alphaproteobacteria</taxon>
        <taxon>Hyphomonadales</taxon>
        <taxon>Hyphomonadaceae</taxon>
        <taxon>Henriciella</taxon>
    </lineage>
</organism>
<dbReference type="OrthoDB" id="327733at2"/>
<dbReference type="CDD" id="cd07389">
    <property type="entry name" value="MPP_PhoD"/>
    <property type="match status" value="1"/>
</dbReference>
<dbReference type="Pfam" id="PF16655">
    <property type="entry name" value="PhoD_N"/>
    <property type="match status" value="1"/>
</dbReference>
<dbReference type="Gene3D" id="3.60.21.70">
    <property type="entry name" value="PhoD-like phosphatase"/>
    <property type="match status" value="1"/>
</dbReference>
<dbReference type="InterPro" id="IPR038607">
    <property type="entry name" value="PhoD-like_sf"/>
</dbReference>
<sequence length="568" mass="61532">MSRFSRRHFLGFSAGAAGLAACATPAGGDPLADNRPAFPGEASFDHGVASGDPLSDRVILWTRVTPADEDATAPVPVSLIVARDAGLTDIVGQALAEATPGRDFTVKVDMTGLDPATQYFYRFTAKTAAGDITSPVGRTKTLAASGTDPVKFAVISCSNWQFGYFNVYDDLGRMNDLDAIIHLGDYFYEYGVDGYGAETAQELGRFHEPPMEVITLGDYRMRHAQYKSDPKAQAAHAAAPWLCTWDDHESTNNAYRTGAENHQPETEGNWTDRKQAAVQAYMEWMPVRDVTAGRDYSAIYRQFDFGDLATVFCLESRLTGRSDEISWGAELAGVAPEEVPDKAMEVMGRVSDESRTMLGGVQEAWLDKGLKSSVSSGKAWQVLANQVIMANVKPPNLVEALTPKQQAAQTGYVAGMIPFSQLGLPFNLDAWDGFPAARERLYNSAATAGARLVTFTGDTHTAWANELHDKAGALRGVEFGCTSVTSPGMGKYVKDVPDLGEMFAEANEDVEWFDPNGHGYILVTLDADAVTADYFKVSTVLEETYSTEKVASFVTRRDGEAMTALAKA</sequence>
<evidence type="ECO:0000259" key="1">
    <source>
        <dbReference type="Pfam" id="PF09423"/>
    </source>
</evidence>
<gene>
    <name evidence="3" type="ORF">D1223_01020</name>
</gene>
<dbReference type="PANTHER" id="PTHR43606:SF2">
    <property type="entry name" value="ALKALINE PHOSPHATASE FAMILY PROTEIN (AFU_ORTHOLOGUE AFUA_5G03860)"/>
    <property type="match status" value="1"/>
</dbReference>
<dbReference type="Pfam" id="PF09423">
    <property type="entry name" value="PhoD"/>
    <property type="match status" value="1"/>
</dbReference>
<dbReference type="InterPro" id="IPR018946">
    <property type="entry name" value="PhoD-like_MPP"/>
</dbReference>
<dbReference type="InterPro" id="IPR052900">
    <property type="entry name" value="Phospholipid_Metab_Enz"/>
</dbReference>
<evidence type="ECO:0000259" key="2">
    <source>
        <dbReference type="Pfam" id="PF16655"/>
    </source>
</evidence>
<name>A0A399RR42_9PROT</name>
<proteinExistence type="predicted"/>
<feature type="domain" description="Phospholipase D N-terminal" evidence="2">
    <location>
        <begin position="46"/>
        <end position="141"/>
    </location>
</feature>
<keyword evidence="4" id="KW-1185">Reference proteome</keyword>
<evidence type="ECO:0000313" key="4">
    <source>
        <dbReference type="Proteomes" id="UP000266385"/>
    </source>
</evidence>
<dbReference type="RefSeq" id="WP_119374550.1">
    <property type="nucleotide sequence ID" value="NZ_QWFX01000005.1"/>
</dbReference>
<comment type="caution">
    <text evidence="3">The sequence shown here is derived from an EMBL/GenBank/DDBJ whole genome shotgun (WGS) entry which is preliminary data.</text>
</comment>
<dbReference type="PROSITE" id="PS51257">
    <property type="entry name" value="PROKAR_LIPOPROTEIN"/>
    <property type="match status" value="1"/>
</dbReference>
<dbReference type="InterPro" id="IPR006311">
    <property type="entry name" value="TAT_signal"/>
</dbReference>
<dbReference type="Proteomes" id="UP000266385">
    <property type="component" value="Unassembled WGS sequence"/>
</dbReference>
<dbReference type="PROSITE" id="PS51318">
    <property type="entry name" value="TAT"/>
    <property type="match status" value="1"/>
</dbReference>
<dbReference type="InterPro" id="IPR032093">
    <property type="entry name" value="PhoD_N"/>
</dbReference>
<dbReference type="InterPro" id="IPR029052">
    <property type="entry name" value="Metallo-depent_PP-like"/>
</dbReference>
<evidence type="ECO:0000313" key="3">
    <source>
        <dbReference type="EMBL" id="RIJ32469.1"/>
    </source>
</evidence>
<dbReference type="AlphaFoldDB" id="A0A399RR42"/>
<protein>
    <submittedName>
        <fullName evidence="3">Alkaline phosphatase</fullName>
    </submittedName>
</protein>
<dbReference type="EMBL" id="QWFX01000005">
    <property type="protein sequence ID" value="RIJ32469.1"/>
    <property type="molecule type" value="Genomic_DNA"/>
</dbReference>
<accession>A0A399RR42</accession>
<dbReference type="Gene3D" id="2.60.40.380">
    <property type="entry name" value="Purple acid phosphatase-like, N-terminal"/>
    <property type="match status" value="1"/>
</dbReference>
<dbReference type="PANTHER" id="PTHR43606">
    <property type="entry name" value="PHOSPHATASE, PUTATIVE (AFU_ORTHOLOGUE AFUA_6G08710)-RELATED"/>
    <property type="match status" value="1"/>
</dbReference>
<reference evidence="3 4" key="1">
    <citation type="submission" date="2018-08" db="EMBL/GenBank/DDBJ databases">
        <title>Henriciella mobilis sp. nov., isolated from seawater.</title>
        <authorList>
            <person name="Cheng H."/>
            <person name="Wu Y.-H."/>
            <person name="Xu X.-W."/>
            <person name="Guo L.-L."/>
        </authorList>
    </citation>
    <scope>NUCLEOTIDE SEQUENCE [LARGE SCALE GENOMIC DNA]</scope>
    <source>
        <strain evidence="3 4">JN25</strain>
    </source>
</reference>
<feature type="domain" description="PhoD-like phosphatase metallophosphatase" evidence="1">
    <location>
        <begin position="152"/>
        <end position="534"/>
    </location>
</feature>
<dbReference type="SUPFAM" id="SSF56300">
    <property type="entry name" value="Metallo-dependent phosphatases"/>
    <property type="match status" value="1"/>
</dbReference>